<feature type="region of interest" description="Disordered" evidence="6">
    <location>
        <begin position="227"/>
        <end position="253"/>
    </location>
</feature>
<dbReference type="PANTHER" id="PTHR23506">
    <property type="entry name" value="GH10249P"/>
    <property type="match status" value="1"/>
</dbReference>
<dbReference type="Gene3D" id="1.20.1250.20">
    <property type="entry name" value="MFS general substrate transporter like domains"/>
    <property type="match status" value="2"/>
</dbReference>
<dbReference type="AlphaFoldDB" id="G4TV90"/>
<dbReference type="InterPro" id="IPR050930">
    <property type="entry name" value="MFS_Vesicular_Transporter"/>
</dbReference>
<feature type="transmembrane region" description="Helical" evidence="7">
    <location>
        <begin position="195"/>
        <end position="216"/>
    </location>
</feature>
<evidence type="ECO:0000256" key="1">
    <source>
        <dbReference type="ARBA" id="ARBA00004141"/>
    </source>
</evidence>
<evidence type="ECO:0000256" key="5">
    <source>
        <dbReference type="ARBA" id="ARBA00023136"/>
    </source>
</evidence>
<organism evidence="9 10">
    <name type="scientific">Serendipita indica (strain DSM 11827)</name>
    <name type="common">Root endophyte fungus</name>
    <name type="synonym">Piriformospora indica</name>
    <dbReference type="NCBI Taxonomy" id="1109443"/>
    <lineage>
        <taxon>Eukaryota</taxon>
        <taxon>Fungi</taxon>
        <taxon>Dikarya</taxon>
        <taxon>Basidiomycota</taxon>
        <taxon>Agaricomycotina</taxon>
        <taxon>Agaricomycetes</taxon>
        <taxon>Sebacinales</taxon>
        <taxon>Serendipitaceae</taxon>
        <taxon>Serendipita</taxon>
    </lineage>
</organism>
<name>G4TV90_SERID</name>
<evidence type="ECO:0000313" key="9">
    <source>
        <dbReference type="EMBL" id="CCA75233.1"/>
    </source>
</evidence>
<keyword evidence="10" id="KW-1185">Reference proteome</keyword>
<feature type="transmembrane region" description="Helical" evidence="7">
    <location>
        <begin position="77"/>
        <end position="100"/>
    </location>
</feature>
<keyword evidence="3 7" id="KW-0812">Transmembrane</keyword>
<feature type="transmembrane region" description="Helical" evidence="7">
    <location>
        <begin position="361"/>
        <end position="390"/>
    </location>
</feature>
<dbReference type="GO" id="GO:0022857">
    <property type="term" value="F:transmembrane transporter activity"/>
    <property type="evidence" value="ECO:0007669"/>
    <property type="project" value="InterPro"/>
</dbReference>
<feature type="transmembrane region" description="Helical" evidence="7">
    <location>
        <begin position="112"/>
        <end position="133"/>
    </location>
</feature>
<dbReference type="Proteomes" id="UP000007148">
    <property type="component" value="Unassembled WGS sequence"/>
</dbReference>
<dbReference type="FunCoup" id="G4TV90">
    <property type="interactions" value="2"/>
</dbReference>
<accession>G4TV90</accession>
<evidence type="ECO:0000259" key="8">
    <source>
        <dbReference type="PROSITE" id="PS50850"/>
    </source>
</evidence>
<feature type="compositionally biased region" description="Polar residues" evidence="6">
    <location>
        <begin position="227"/>
        <end position="237"/>
    </location>
</feature>
<protein>
    <recommendedName>
        <fullName evidence="8">Major facilitator superfamily (MFS) profile domain-containing protein</fullName>
    </recommendedName>
</protein>
<reference evidence="9 10" key="1">
    <citation type="journal article" date="2011" name="PLoS Pathog.">
        <title>Endophytic Life Strategies Decoded by Genome and Transcriptome Analyses of the Mutualistic Root Symbiont Piriformospora indica.</title>
        <authorList>
            <person name="Zuccaro A."/>
            <person name="Lahrmann U."/>
            <person name="Guldener U."/>
            <person name="Langen G."/>
            <person name="Pfiffi S."/>
            <person name="Biedenkopf D."/>
            <person name="Wong P."/>
            <person name="Samans B."/>
            <person name="Grimm C."/>
            <person name="Basiewicz M."/>
            <person name="Murat C."/>
            <person name="Martin F."/>
            <person name="Kogel K.H."/>
        </authorList>
    </citation>
    <scope>NUCLEOTIDE SEQUENCE [LARGE SCALE GENOMIC DNA]</scope>
    <source>
        <strain evidence="9 10">DSM 11827</strain>
    </source>
</reference>
<comment type="subcellular location">
    <subcellularLocation>
        <location evidence="1">Membrane</location>
        <topology evidence="1">Multi-pass membrane protein</topology>
    </subcellularLocation>
</comment>
<evidence type="ECO:0000256" key="4">
    <source>
        <dbReference type="ARBA" id="ARBA00022989"/>
    </source>
</evidence>
<dbReference type="CDD" id="cd17325">
    <property type="entry name" value="MFS_MdtG_SLC18_like"/>
    <property type="match status" value="1"/>
</dbReference>
<dbReference type="InterPro" id="IPR011701">
    <property type="entry name" value="MFS"/>
</dbReference>
<dbReference type="GO" id="GO:0016020">
    <property type="term" value="C:membrane"/>
    <property type="evidence" value="ECO:0007669"/>
    <property type="project" value="UniProtKB-SubCell"/>
</dbReference>
<dbReference type="EMBL" id="CAFZ01000416">
    <property type="protein sequence ID" value="CCA75233.1"/>
    <property type="molecule type" value="Genomic_DNA"/>
</dbReference>
<keyword evidence="2" id="KW-0813">Transport</keyword>
<feature type="domain" description="Major facilitator superfamily (MFS) profile" evidence="8">
    <location>
        <begin position="36"/>
        <end position="457"/>
    </location>
</feature>
<feature type="transmembrane region" description="Helical" evidence="7">
    <location>
        <begin position="339"/>
        <end position="355"/>
    </location>
</feature>
<dbReference type="OrthoDB" id="440553at2759"/>
<keyword evidence="5 7" id="KW-0472">Membrane</keyword>
<dbReference type="OMA" id="GYYAPFG"/>
<gene>
    <name evidence="9" type="ORF">PIIN_09217</name>
</gene>
<dbReference type="PANTHER" id="PTHR23506:SF23">
    <property type="entry name" value="GH10249P"/>
    <property type="match status" value="1"/>
</dbReference>
<sequence>MESRCARVPGGPRVEPERQGGYPHPKSPVSGLLNVDWTATVLGWRLRSHELSLVCFLRDIVIPFRLETLGYNEPSALTGWLLVAYSSGLVCATPPLAFLAERYWSRRRPLTISLIILAVSQVLFMEAPNFAIMVVSRCIQGMSSAAVWVIAFSLLCDTVSEDHFGRQLGIVMMGVRAGYLCGPILGGFLNESLGYRAPFILAIGFCALDLLGRFLVIEKHEAERWMQSGQSKQSMETGKSIEDISGRPKPTLPRRQSQMSVLKVLATLARSRRAFVALLNIFINGLIFTMLEPTLPLRLQALYGYTSFKVGIVYLAYASPAIISTPLAGWIADKAGVEWVTLGCLMISIPWWIVMGFRGSIVLLVVCLAIVDILLAAVATPLTADLAAVARRKDGVGNAHVFGAYNMAYSLAGLVGPIIGGQIYTHIEHGWSVIVFTVAGLLFLGGVAASIGAGERPLLLRLSQFGRTEKPPISNSPDVPIKLTLMEHALASSTETDLSKEPKAPVITKTRLLATSVCTYKRCGCQFGPWPLPHPTSPAPDL</sequence>
<dbReference type="InterPro" id="IPR036259">
    <property type="entry name" value="MFS_trans_sf"/>
</dbReference>
<dbReference type="Pfam" id="PF07690">
    <property type="entry name" value="MFS_1"/>
    <property type="match status" value="1"/>
</dbReference>
<dbReference type="eggNOG" id="KOG3764">
    <property type="taxonomic scope" value="Eukaryota"/>
</dbReference>
<feature type="transmembrane region" description="Helical" evidence="7">
    <location>
        <begin position="311"/>
        <end position="332"/>
    </location>
</feature>
<evidence type="ECO:0000256" key="6">
    <source>
        <dbReference type="SAM" id="MobiDB-lite"/>
    </source>
</evidence>
<feature type="transmembrane region" description="Helical" evidence="7">
    <location>
        <begin position="430"/>
        <end position="453"/>
    </location>
</feature>
<evidence type="ECO:0000256" key="2">
    <source>
        <dbReference type="ARBA" id="ARBA00022448"/>
    </source>
</evidence>
<dbReference type="InterPro" id="IPR020846">
    <property type="entry name" value="MFS_dom"/>
</dbReference>
<proteinExistence type="predicted"/>
<dbReference type="HOGENOM" id="CLU_001265_51_2_1"/>
<comment type="caution">
    <text evidence="9">The sequence shown here is derived from an EMBL/GenBank/DDBJ whole genome shotgun (WGS) entry which is preliminary data.</text>
</comment>
<dbReference type="SUPFAM" id="SSF103473">
    <property type="entry name" value="MFS general substrate transporter"/>
    <property type="match status" value="1"/>
</dbReference>
<feature type="transmembrane region" description="Helical" evidence="7">
    <location>
        <begin position="168"/>
        <end position="189"/>
    </location>
</feature>
<keyword evidence="4 7" id="KW-1133">Transmembrane helix</keyword>
<feature type="transmembrane region" description="Helical" evidence="7">
    <location>
        <begin position="139"/>
        <end position="156"/>
    </location>
</feature>
<feature type="transmembrane region" description="Helical" evidence="7">
    <location>
        <begin position="274"/>
        <end position="291"/>
    </location>
</feature>
<dbReference type="STRING" id="1109443.G4TV90"/>
<dbReference type="InParanoid" id="G4TV90"/>
<evidence type="ECO:0000256" key="7">
    <source>
        <dbReference type="SAM" id="Phobius"/>
    </source>
</evidence>
<feature type="transmembrane region" description="Helical" evidence="7">
    <location>
        <begin position="402"/>
        <end position="424"/>
    </location>
</feature>
<dbReference type="PROSITE" id="PS50850">
    <property type="entry name" value="MFS"/>
    <property type="match status" value="1"/>
</dbReference>
<evidence type="ECO:0000313" key="10">
    <source>
        <dbReference type="Proteomes" id="UP000007148"/>
    </source>
</evidence>
<feature type="region of interest" description="Disordered" evidence="6">
    <location>
        <begin position="1"/>
        <end position="25"/>
    </location>
</feature>
<evidence type="ECO:0000256" key="3">
    <source>
        <dbReference type="ARBA" id="ARBA00022692"/>
    </source>
</evidence>